<dbReference type="Pfam" id="PF04545">
    <property type="entry name" value="Sigma70_r4"/>
    <property type="match status" value="1"/>
</dbReference>
<dbReference type="Gene3D" id="1.10.10.10">
    <property type="entry name" value="Winged helix-like DNA-binding domain superfamily/Winged helix DNA-binding domain"/>
    <property type="match status" value="1"/>
</dbReference>
<reference evidence="8" key="1">
    <citation type="submission" date="2020-10" db="EMBL/GenBank/DDBJ databases">
        <title>Taxonomic study of unclassified bacteria belonging to the class Ktedonobacteria.</title>
        <authorList>
            <person name="Yabe S."/>
            <person name="Wang C.M."/>
            <person name="Zheng Y."/>
            <person name="Sakai Y."/>
            <person name="Cavaletti L."/>
            <person name="Monciardini P."/>
            <person name="Donadio S."/>
        </authorList>
    </citation>
    <scope>NUCLEOTIDE SEQUENCE</scope>
    <source>
        <strain evidence="8">ID150040</strain>
    </source>
</reference>
<comment type="similarity">
    <text evidence="1">Belongs to the sigma-70 factor family. ECF subfamily.</text>
</comment>
<dbReference type="Gene3D" id="1.10.1740.10">
    <property type="match status" value="1"/>
</dbReference>
<dbReference type="RefSeq" id="WP_220202980.1">
    <property type="nucleotide sequence ID" value="NZ_BNJK01000001.1"/>
</dbReference>
<feature type="domain" description="RNA polymerase sigma-70 region 4" evidence="7">
    <location>
        <begin position="125"/>
        <end position="174"/>
    </location>
</feature>
<evidence type="ECO:0000313" key="9">
    <source>
        <dbReference type="Proteomes" id="UP000597444"/>
    </source>
</evidence>
<keyword evidence="3" id="KW-0731">Sigma factor</keyword>
<sequence>MTVLNCPPDDKQQVLEHRLPFELLYQQYHRRVYRYFYAHLKNDDDAADLTQQVFFQVWLHLSTYQPARGSFATWLFSIAHHRLIDFLRAIRSSVSWERLYEITITDIGPEDIILSREAIAQVRKLLDALSCFERELLVLRFAARLSIGEIALIIGKSEEATKKRIARLIRRLQKQYQHQEVEKPQPDFWEAAAPTFSSLLSQVYAIAPPKWRLTMRQQEQPLLLSLLYPLR</sequence>
<dbReference type="SUPFAM" id="SSF88659">
    <property type="entry name" value="Sigma3 and sigma4 domains of RNA polymerase sigma factors"/>
    <property type="match status" value="1"/>
</dbReference>
<organism evidence="8 9">
    <name type="scientific">Reticulibacter mediterranei</name>
    <dbReference type="NCBI Taxonomy" id="2778369"/>
    <lineage>
        <taxon>Bacteria</taxon>
        <taxon>Bacillati</taxon>
        <taxon>Chloroflexota</taxon>
        <taxon>Ktedonobacteria</taxon>
        <taxon>Ktedonobacterales</taxon>
        <taxon>Reticulibacteraceae</taxon>
        <taxon>Reticulibacter</taxon>
    </lineage>
</organism>
<comment type="caution">
    <text evidence="8">The sequence shown here is derived from an EMBL/GenBank/DDBJ whole genome shotgun (WGS) entry which is preliminary data.</text>
</comment>
<keyword evidence="2" id="KW-0805">Transcription regulation</keyword>
<dbReference type="InterPro" id="IPR013324">
    <property type="entry name" value="RNA_pol_sigma_r3/r4-like"/>
</dbReference>
<dbReference type="EMBL" id="BNJK01000001">
    <property type="protein sequence ID" value="GHO92122.1"/>
    <property type="molecule type" value="Genomic_DNA"/>
</dbReference>
<dbReference type="InterPro" id="IPR036388">
    <property type="entry name" value="WH-like_DNA-bd_sf"/>
</dbReference>
<dbReference type="Proteomes" id="UP000597444">
    <property type="component" value="Unassembled WGS sequence"/>
</dbReference>
<dbReference type="GO" id="GO:0006352">
    <property type="term" value="P:DNA-templated transcription initiation"/>
    <property type="evidence" value="ECO:0007669"/>
    <property type="project" value="InterPro"/>
</dbReference>
<dbReference type="InterPro" id="IPR007627">
    <property type="entry name" value="RNA_pol_sigma70_r2"/>
</dbReference>
<name>A0A8J3MZP6_9CHLR</name>
<dbReference type="PANTHER" id="PTHR43133">
    <property type="entry name" value="RNA POLYMERASE ECF-TYPE SIGMA FACTO"/>
    <property type="match status" value="1"/>
</dbReference>
<evidence type="ECO:0008006" key="10">
    <source>
        <dbReference type="Google" id="ProtNLM"/>
    </source>
</evidence>
<evidence type="ECO:0000256" key="5">
    <source>
        <dbReference type="ARBA" id="ARBA00023163"/>
    </source>
</evidence>
<dbReference type="GO" id="GO:0003677">
    <property type="term" value="F:DNA binding"/>
    <property type="evidence" value="ECO:0007669"/>
    <property type="project" value="UniProtKB-KW"/>
</dbReference>
<evidence type="ECO:0000313" key="8">
    <source>
        <dbReference type="EMBL" id="GHO92122.1"/>
    </source>
</evidence>
<keyword evidence="9" id="KW-1185">Reference proteome</keyword>
<dbReference type="InterPro" id="IPR013325">
    <property type="entry name" value="RNA_pol_sigma_r2"/>
</dbReference>
<proteinExistence type="inferred from homology"/>
<dbReference type="InterPro" id="IPR014284">
    <property type="entry name" value="RNA_pol_sigma-70_dom"/>
</dbReference>
<evidence type="ECO:0000259" key="6">
    <source>
        <dbReference type="Pfam" id="PF04542"/>
    </source>
</evidence>
<gene>
    <name evidence="8" type="ORF">KSF_021700</name>
</gene>
<evidence type="ECO:0000256" key="1">
    <source>
        <dbReference type="ARBA" id="ARBA00010641"/>
    </source>
</evidence>
<evidence type="ECO:0000256" key="2">
    <source>
        <dbReference type="ARBA" id="ARBA00023015"/>
    </source>
</evidence>
<dbReference type="SUPFAM" id="SSF88946">
    <property type="entry name" value="Sigma2 domain of RNA polymerase sigma factors"/>
    <property type="match status" value="1"/>
</dbReference>
<feature type="domain" description="RNA polymerase sigma-70 region 2" evidence="6">
    <location>
        <begin position="24"/>
        <end position="89"/>
    </location>
</feature>
<dbReference type="InterPro" id="IPR039425">
    <property type="entry name" value="RNA_pol_sigma-70-like"/>
</dbReference>
<keyword evidence="5" id="KW-0804">Transcription</keyword>
<dbReference type="AlphaFoldDB" id="A0A8J3MZP6"/>
<evidence type="ECO:0000256" key="3">
    <source>
        <dbReference type="ARBA" id="ARBA00023082"/>
    </source>
</evidence>
<dbReference type="GO" id="GO:0016987">
    <property type="term" value="F:sigma factor activity"/>
    <property type="evidence" value="ECO:0007669"/>
    <property type="project" value="UniProtKB-KW"/>
</dbReference>
<dbReference type="Pfam" id="PF04542">
    <property type="entry name" value="Sigma70_r2"/>
    <property type="match status" value="1"/>
</dbReference>
<dbReference type="InterPro" id="IPR007630">
    <property type="entry name" value="RNA_pol_sigma70_r4"/>
</dbReference>
<evidence type="ECO:0000259" key="7">
    <source>
        <dbReference type="Pfam" id="PF04545"/>
    </source>
</evidence>
<dbReference type="PANTHER" id="PTHR43133:SF8">
    <property type="entry name" value="RNA POLYMERASE SIGMA FACTOR HI_1459-RELATED"/>
    <property type="match status" value="1"/>
</dbReference>
<keyword evidence="4" id="KW-0238">DNA-binding</keyword>
<protein>
    <recommendedName>
        <fullName evidence="10">RNA polymerase subunit sigma-24</fullName>
    </recommendedName>
</protein>
<accession>A0A8J3MZP6</accession>
<evidence type="ECO:0000256" key="4">
    <source>
        <dbReference type="ARBA" id="ARBA00023125"/>
    </source>
</evidence>
<dbReference type="NCBIfam" id="TIGR02937">
    <property type="entry name" value="sigma70-ECF"/>
    <property type="match status" value="1"/>
</dbReference>